<dbReference type="AlphaFoldDB" id="A0A9D1SFZ6"/>
<reference evidence="1" key="1">
    <citation type="submission" date="2020-10" db="EMBL/GenBank/DDBJ databases">
        <authorList>
            <person name="Gilroy R."/>
        </authorList>
    </citation>
    <scope>NUCLEOTIDE SEQUENCE</scope>
    <source>
        <strain evidence="1">11687</strain>
    </source>
</reference>
<evidence type="ECO:0000313" key="1">
    <source>
        <dbReference type="EMBL" id="HIU58640.1"/>
    </source>
</evidence>
<reference evidence="1" key="2">
    <citation type="journal article" date="2021" name="PeerJ">
        <title>Extensive microbial diversity within the chicken gut microbiome revealed by metagenomics and culture.</title>
        <authorList>
            <person name="Gilroy R."/>
            <person name="Ravi A."/>
            <person name="Getino M."/>
            <person name="Pursley I."/>
            <person name="Horton D.L."/>
            <person name="Alikhan N.F."/>
            <person name="Baker D."/>
            <person name="Gharbi K."/>
            <person name="Hall N."/>
            <person name="Watson M."/>
            <person name="Adriaenssens E.M."/>
            <person name="Foster-Nyarko E."/>
            <person name="Jarju S."/>
            <person name="Secka A."/>
            <person name="Antonio M."/>
            <person name="Oren A."/>
            <person name="Chaudhuri R.R."/>
            <person name="La Ragione R."/>
            <person name="Hildebrand F."/>
            <person name="Pallen M.J."/>
        </authorList>
    </citation>
    <scope>NUCLEOTIDE SEQUENCE</scope>
    <source>
        <strain evidence="1">11687</strain>
    </source>
</reference>
<sequence length="577" mass="65354">MSYVYIGEKARWERPFTVKRYLHPPRAEEVVTMWPDGKILFEPVSADTWPWLYTASAVKLLLGETFEEIDFKRIRYERDKDGIPVHAFSCRCGGISLRMEAFCTAERSPAAYVRVTLKNRTPQPVMQKISLLARTGEMVRLTGSEPDGYAHLNTNVRNWGFIPAGFRFDGESLRDGNAVLRMAEIDSLHPVWQGNVKGVPWHLRGLLMLTCEIPAGGERDLFFTFRREGQPAAIPENYAAECTKIRSFWAGELSRIRRYPVWRGNRSAGEMRTMYRTLIAGCLQMFARPVGKPYVIPRQGGLQNNIWPAEAVCMLRALDRAGDFADYTAEVIDFYLKELYVAEGADKGAVRTRDGSIGWGGDGAAVCETIARHILCRGRDAYEKYREPLLSMFRYIERTRAGTKEGEYAGKGLFPPVRSCDWSEVYQNWTKTDIYNLQAEEAAIRAFGKYADRALGEMEEEYADYLCCMRRVLATAEAAYSDGDEIVLPMHAGRKPTEPQTEGPFIADGVNLIAAGVCEAESDTACRIENYYKNRCMFRNGLHGLMNCGLLPGHQWDPCLLPSAHTMAICYFLTYFL</sequence>
<organism evidence="1 2">
    <name type="scientific">Candidatus Scatosoma pullistercoris</name>
    <dbReference type="NCBI Taxonomy" id="2840934"/>
    <lineage>
        <taxon>Bacteria</taxon>
        <taxon>Bacillati</taxon>
        <taxon>Bacillota</taxon>
        <taxon>Clostridia</taxon>
        <taxon>Candidatus Scatosoma</taxon>
    </lineage>
</organism>
<evidence type="ECO:0000313" key="2">
    <source>
        <dbReference type="Proteomes" id="UP000824081"/>
    </source>
</evidence>
<dbReference type="Proteomes" id="UP000824081">
    <property type="component" value="Unassembled WGS sequence"/>
</dbReference>
<comment type="caution">
    <text evidence="1">The sequence shown here is derived from an EMBL/GenBank/DDBJ whole genome shotgun (WGS) entry which is preliminary data.</text>
</comment>
<gene>
    <name evidence="1" type="ORF">IAC57_00920</name>
</gene>
<proteinExistence type="predicted"/>
<accession>A0A9D1SFZ6</accession>
<name>A0A9D1SFZ6_9FIRM</name>
<protein>
    <submittedName>
        <fullName evidence="1">Uncharacterized protein</fullName>
    </submittedName>
</protein>
<dbReference type="EMBL" id="DVMZ01000026">
    <property type="protein sequence ID" value="HIU58640.1"/>
    <property type="molecule type" value="Genomic_DNA"/>
</dbReference>